<sequence>MDRPNRYAITAISDAQDEGFIAASLERQGWQVLYRALSANQLTHFLDTLDAEQATIFTSTDFASGSSNNLRNLKTSISEIRLTEIPTNDHDFSEMIRGSIKDVTLNWSTLPSIPIISFTSFGRTVGTSTIALNVASELAAQGSRVLLIDAHIRSSFLSPYLQIFGVNREVMRTQFGFSIFEAHSAGAFAKLEEETAQFEILLIDIGEVWQPTRAISGNRTEDYPFAWAAHFSTEMITVSSAASRALSEVRNSLRGLEELAIKPKISHLINNSQAYSAKERMTQQERVSGELHCHSTFLLRDDRAVLRAKAASSTLTQSAPKSALRAEIARYCSDSKWGLS</sequence>
<dbReference type="EMBL" id="CAEZTL010000007">
    <property type="protein sequence ID" value="CAB4562005.1"/>
    <property type="molecule type" value="Genomic_DNA"/>
</dbReference>
<proteinExistence type="predicted"/>
<evidence type="ECO:0000313" key="1">
    <source>
        <dbReference type="EMBL" id="CAB4562005.1"/>
    </source>
</evidence>
<accession>A0A6J6DG03</accession>
<organism evidence="1">
    <name type="scientific">freshwater metagenome</name>
    <dbReference type="NCBI Taxonomy" id="449393"/>
    <lineage>
        <taxon>unclassified sequences</taxon>
        <taxon>metagenomes</taxon>
        <taxon>ecological metagenomes</taxon>
    </lineage>
</organism>
<dbReference type="Gene3D" id="3.40.50.300">
    <property type="entry name" value="P-loop containing nucleotide triphosphate hydrolases"/>
    <property type="match status" value="1"/>
</dbReference>
<dbReference type="AlphaFoldDB" id="A0A6J6DG03"/>
<dbReference type="SUPFAM" id="SSF52540">
    <property type="entry name" value="P-loop containing nucleoside triphosphate hydrolases"/>
    <property type="match status" value="1"/>
</dbReference>
<reference evidence="1" key="1">
    <citation type="submission" date="2020-05" db="EMBL/GenBank/DDBJ databases">
        <authorList>
            <person name="Chiriac C."/>
            <person name="Salcher M."/>
            <person name="Ghai R."/>
            <person name="Kavagutti S V."/>
        </authorList>
    </citation>
    <scope>NUCLEOTIDE SEQUENCE</scope>
</reference>
<name>A0A6J6DG03_9ZZZZ</name>
<gene>
    <name evidence="1" type="ORF">UFOPK1683_00168</name>
</gene>
<dbReference type="InterPro" id="IPR027417">
    <property type="entry name" value="P-loop_NTPase"/>
</dbReference>
<protein>
    <submittedName>
        <fullName evidence="1">Unannotated protein</fullName>
    </submittedName>
</protein>